<sequence>MNLQELTTEQLSAELKRREQEKEANRKAYKD</sequence>
<dbReference type="EMBL" id="FNAS01000003">
    <property type="protein sequence ID" value="SDE08364.1"/>
    <property type="molecule type" value="Genomic_DNA"/>
</dbReference>
<evidence type="ECO:0000313" key="2">
    <source>
        <dbReference type="EMBL" id="SDE08364.1"/>
    </source>
</evidence>
<accession>A0A1G7G2W5</accession>
<reference evidence="3 4" key="1">
    <citation type="submission" date="2016-10" db="EMBL/GenBank/DDBJ databases">
        <authorList>
            <person name="de Groot N.N."/>
        </authorList>
    </citation>
    <scope>NUCLEOTIDE SEQUENCE [LARGE SCALE GENOMIC DNA]</scope>
    <source>
        <strain evidence="3 4">DSM 24015</strain>
    </source>
</reference>
<dbReference type="EMBL" id="FNAS01000040">
    <property type="protein sequence ID" value="SDE82481.1"/>
    <property type="molecule type" value="Genomic_DNA"/>
</dbReference>
<gene>
    <name evidence="2" type="ORF">SAMN05421544_1031</name>
    <name evidence="3" type="ORF">SAMN05421544_1404</name>
</gene>
<protein>
    <submittedName>
        <fullName evidence="3">Uncharacterized protein</fullName>
    </submittedName>
</protein>
<dbReference type="AlphaFoldDB" id="A0A1G7G2W5"/>
<proteinExistence type="predicted"/>
<dbReference type="Proteomes" id="UP000198517">
    <property type="component" value="Unassembled WGS sequence"/>
</dbReference>
<name>A0A1G7G2W5_9FLAO</name>
<evidence type="ECO:0000256" key="1">
    <source>
        <dbReference type="SAM" id="MobiDB-lite"/>
    </source>
</evidence>
<dbReference type="STRING" id="1071918.SAMN05421544_1031"/>
<organism evidence="3 4">
    <name type="scientific">Riemerella columbipharyngis</name>
    <dbReference type="NCBI Taxonomy" id="1071918"/>
    <lineage>
        <taxon>Bacteria</taxon>
        <taxon>Pseudomonadati</taxon>
        <taxon>Bacteroidota</taxon>
        <taxon>Flavobacteriia</taxon>
        <taxon>Flavobacteriales</taxon>
        <taxon>Weeksellaceae</taxon>
        <taxon>Riemerella</taxon>
    </lineage>
</organism>
<feature type="compositionally biased region" description="Polar residues" evidence="1">
    <location>
        <begin position="1"/>
        <end position="11"/>
    </location>
</feature>
<evidence type="ECO:0000313" key="3">
    <source>
        <dbReference type="EMBL" id="SDE82481.1"/>
    </source>
</evidence>
<feature type="non-terminal residue" evidence="3">
    <location>
        <position position="31"/>
    </location>
</feature>
<feature type="region of interest" description="Disordered" evidence="1">
    <location>
        <begin position="1"/>
        <end position="31"/>
    </location>
</feature>
<keyword evidence="4" id="KW-1185">Reference proteome</keyword>
<evidence type="ECO:0000313" key="4">
    <source>
        <dbReference type="Proteomes" id="UP000198517"/>
    </source>
</evidence>
<feature type="compositionally biased region" description="Basic and acidic residues" evidence="1">
    <location>
        <begin position="14"/>
        <end position="31"/>
    </location>
</feature>